<organism evidence="4 5">
    <name type="scientific">Algivirga pacifica</name>
    <dbReference type="NCBI Taxonomy" id="1162670"/>
    <lineage>
        <taxon>Bacteria</taxon>
        <taxon>Pseudomonadati</taxon>
        <taxon>Bacteroidota</taxon>
        <taxon>Cytophagia</taxon>
        <taxon>Cytophagales</taxon>
        <taxon>Flammeovirgaceae</taxon>
        <taxon>Algivirga</taxon>
    </lineage>
</organism>
<feature type="domain" description="OmpA-like" evidence="3">
    <location>
        <begin position="51"/>
        <end position="164"/>
    </location>
</feature>
<evidence type="ECO:0000256" key="1">
    <source>
        <dbReference type="PROSITE-ProRule" id="PRU00473"/>
    </source>
</evidence>
<dbReference type="PROSITE" id="PS51257">
    <property type="entry name" value="PROKAR_LIPOPROTEIN"/>
    <property type="match status" value="1"/>
</dbReference>
<dbReference type="Pfam" id="PF00691">
    <property type="entry name" value="OmpA"/>
    <property type="match status" value="1"/>
</dbReference>
<dbReference type="Gene3D" id="3.30.1330.60">
    <property type="entry name" value="OmpA-like domain"/>
    <property type="match status" value="1"/>
</dbReference>
<gene>
    <name evidence="4" type="ORF">GCM10023331_04680</name>
</gene>
<dbReference type="PANTHER" id="PTHR30329">
    <property type="entry name" value="STATOR ELEMENT OF FLAGELLAR MOTOR COMPLEX"/>
    <property type="match status" value="1"/>
</dbReference>
<proteinExistence type="predicted"/>
<accession>A0ABP9D655</accession>
<dbReference type="Proteomes" id="UP001500298">
    <property type="component" value="Unassembled WGS sequence"/>
</dbReference>
<dbReference type="RefSeq" id="WP_345368878.1">
    <property type="nucleotide sequence ID" value="NZ_BAABJX010000009.1"/>
</dbReference>
<comment type="caution">
    <text evidence="4">The sequence shown here is derived from an EMBL/GenBank/DDBJ whole genome shotgun (WGS) entry which is preliminary data.</text>
</comment>
<feature type="region of interest" description="Disordered" evidence="2">
    <location>
        <begin position="32"/>
        <end position="51"/>
    </location>
</feature>
<evidence type="ECO:0000313" key="4">
    <source>
        <dbReference type="EMBL" id="GAA4823292.1"/>
    </source>
</evidence>
<name>A0ABP9D655_9BACT</name>
<feature type="region of interest" description="Disordered" evidence="2">
    <location>
        <begin position="139"/>
        <end position="164"/>
    </location>
</feature>
<evidence type="ECO:0000313" key="5">
    <source>
        <dbReference type="Proteomes" id="UP001500298"/>
    </source>
</evidence>
<keyword evidence="1" id="KW-0472">Membrane</keyword>
<dbReference type="EMBL" id="BAABJX010000009">
    <property type="protein sequence ID" value="GAA4823292.1"/>
    <property type="molecule type" value="Genomic_DNA"/>
</dbReference>
<dbReference type="SUPFAM" id="SSF103088">
    <property type="entry name" value="OmpA-like"/>
    <property type="match status" value="1"/>
</dbReference>
<protein>
    <recommendedName>
        <fullName evidence="3">OmpA-like domain-containing protein</fullName>
    </recommendedName>
</protein>
<evidence type="ECO:0000256" key="2">
    <source>
        <dbReference type="SAM" id="MobiDB-lite"/>
    </source>
</evidence>
<sequence length="164" mass="18481">MRASTLTTIVLCLVTWITSSCSQQPEEKKEVVAAQPKIKRTPKPTPPPPYRTSDMLIQGWEVAFTISSTRAPKEAALYDEIISELEQDPSLRLMIIGHTCAIGFDYKNEKLGKERAKAIYDKLIALGVSSDRLEYKSAGEHLPVSQNDTEEGREENRRVSFERI</sequence>
<dbReference type="InterPro" id="IPR036737">
    <property type="entry name" value="OmpA-like_sf"/>
</dbReference>
<dbReference type="InterPro" id="IPR006665">
    <property type="entry name" value="OmpA-like"/>
</dbReference>
<dbReference type="InterPro" id="IPR050330">
    <property type="entry name" value="Bact_OuterMem_StrucFunc"/>
</dbReference>
<keyword evidence="5" id="KW-1185">Reference proteome</keyword>
<evidence type="ECO:0000259" key="3">
    <source>
        <dbReference type="PROSITE" id="PS51123"/>
    </source>
</evidence>
<dbReference type="PROSITE" id="PS51123">
    <property type="entry name" value="OMPA_2"/>
    <property type="match status" value="1"/>
</dbReference>
<feature type="compositionally biased region" description="Basic and acidic residues" evidence="2">
    <location>
        <begin position="154"/>
        <end position="164"/>
    </location>
</feature>
<dbReference type="PANTHER" id="PTHR30329:SF21">
    <property type="entry name" value="LIPOPROTEIN YIAD-RELATED"/>
    <property type="match status" value="1"/>
</dbReference>
<dbReference type="CDD" id="cd07185">
    <property type="entry name" value="OmpA_C-like"/>
    <property type="match status" value="1"/>
</dbReference>
<reference evidence="5" key="1">
    <citation type="journal article" date="2019" name="Int. J. Syst. Evol. Microbiol.">
        <title>The Global Catalogue of Microorganisms (GCM) 10K type strain sequencing project: providing services to taxonomists for standard genome sequencing and annotation.</title>
        <authorList>
            <consortium name="The Broad Institute Genomics Platform"/>
            <consortium name="The Broad Institute Genome Sequencing Center for Infectious Disease"/>
            <person name="Wu L."/>
            <person name="Ma J."/>
        </authorList>
    </citation>
    <scope>NUCLEOTIDE SEQUENCE [LARGE SCALE GENOMIC DNA]</scope>
    <source>
        <strain evidence="5">JCM 18326</strain>
    </source>
</reference>